<dbReference type="EMBL" id="CAAALY010006002">
    <property type="protein sequence ID" value="VEL09306.1"/>
    <property type="molecule type" value="Genomic_DNA"/>
</dbReference>
<evidence type="ECO:0000313" key="2">
    <source>
        <dbReference type="EMBL" id="VEL09306.1"/>
    </source>
</evidence>
<comment type="caution">
    <text evidence="2">The sequence shown here is derived from an EMBL/GenBank/DDBJ whole genome shotgun (WGS) entry which is preliminary data.</text>
</comment>
<sequence>MEGCRARLESKDAELRELQMALKLRNNEVSEMAVRVGVAEKKLENAGKGSDEKIRRLEQRLEHALAQQKRTENNLLIPGSFEVFFLPC</sequence>
<proteinExistence type="predicted"/>
<dbReference type="AlphaFoldDB" id="A0A3S4ZQC3"/>
<dbReference type="Proteomes" id="UP000784294">
    <property type="component" value="Unassembled WGS sequence"/>
</dbReference>
<name>A0A3S4ZQC3_9PLAT</name>
<keyword evidence="3" id="KW-1185">Reference proteome</keyword>
<reference evidence="2" key="1">
    <citation type="submission" date="2018-11" db="EMBL/GenBank/DDBJ databases">
        <authorList>
            <consortium name="Pathogen Informatics"/>
        </authorList>
    </citation>
    <scope>NUCLEOTIDE SEQUENCE</scope>
</reference>
<organism evidence="2 3">
    <name type="scientific">Protopolystoma xenopodis</name>
    <dbReference type="NCBI Taxonomy" id="117903"/>
    <lineage>
        <taxon>Eukaryota</taxon>
        <taxon>Metazoa</taxon>
        <taxon>Spiralia</taxon>
        <taxon>Lophotrochozoa</taxon>
        <taxon>Platyhelminthes</taxon>
        <taxon>Monogenea</taxon>
        <taxon>Polyopisthocotylea</taxon>
        <taxon>Polystomatidea</taxon>
        <taxon>Polystomatidae</taxon>
        <taxon>Protopolystoma</taxon>
    </lineage>
</organism>
<gene>
    <name evidence="2" type="ORF">PXEA_LOCUS2746</name>
</gene>
<keyword evidence="1" id="KW-0175">Coiled coil</keyword>
<dbReference type="OrthoDB" id="2130750at2759"/>
<feature type="coiled-coil region" evidence="1">
    <location>
        <begin position="1"/>
        <end position="28"/>
    </location>
</feature>
<accession>A0A3S4ZQC3</accession>
<evidence type="ECO:0000256" key="1">
    <source>
        <dbReference type="SAM" id="Coils"/>
    </source>
</evidence>
<evidence type="ECO:0000313" key="3">
    <source>
        <dbReference type="Proteomes" id="UP000784294"/>
    </source>
</evidence>
<protein>
    <submittedName>
        <fullName evidence="2">Uncharacterized protein</fullName>
    </submittedName>
</protein>